<keyword evidence="2" id="KW-0560">Oxidoreductase</keyword>
<dbReference type="EC" id="1.-.-.-" evidence="2"/>
<organism evidence="2 3">
    <name type="scientific">Halorubellus litoreus</name>
    <dbReference type="NCBI Taxonomy" id="755308"/>
    <lineage>
        <taxon>Archaea</taxon>
        <taxon>Methanobacteriati</taxon>
        <taxon>Methanobacteriota</taxon>
        <taxon>Stenosarchaea group</taxon>
        <taxon>Halobacteria</taxon>
        <taxon>Halobacteriales</taxon>
        <taxon>Halorubellaceae</taxon>
        <taxon>Halorubellus</taxon>
    </lineage>
</organism>
<protein>
    <submittedName>
        <fullName evidence="2">NAD(P)/FAD-dependent oxidoreductase</fullName>
        <ecNumber evidence="2">1.-.-.-</ecNumber>
    </submittedName>
</protein>
<dbReference type="RefSeq" id="WP_336348623.1">
    <property type="nucleotide sequence ID" value="NZ_JAZAQL010000001.1"/>
</dbReference>
<dbReference type="Proteomes" id="UP001596395">
    <property type="component" value="Unassembled WGS sequence"/>
</dbReference>
<feature type="domain" description="Amine oxidase" evidence="1">
    <location>
        <begin position="13"/>
        <end position="417"/>
    </location>
</feature>
<evidence type="ECO:0000313" key="2">
    <source>
        <dbReference type="EMBL" id="MFC6951598.1"/>
    </source>
</evidence>
<sequence>MDDADVVVVGSGLAGLVAARRLAARGADVTVFEREHDVGGRVRSRREDGYTFDRGFQVLFTAYPAVRRELDLDALDLRDFRPGAIIARDGQRSVLADPFGDPEAIVESALNREVTLGDKVRTLALRRDLSGADPATLIADGDRTTREYLRDRGFSDRFVEHFAAPFYGGITLDRSLSTSCGVFEYTFAMLSRGRTVVPADGMGAITAQLAERAESAGVDVVRDTPVESVDGRRDGASVSVDGETVSADAVVVATDPVAAHALTDVHVPTEGKACVTLWFAAPDGLDLGTKGRILLNADDDRPNQVVHHTEVAPEYAPDGADVLSATFLGEQDASDDALADEVRSTLSSWYPERHVEGLECRHVDRISFAQFAQPPGFQADLPGVRDPDGRVYLAGDYTRWSSIQGALESGRVAAEAVAADT</sequence>
<dbReference type="EMBL" id="JBHSXN010000001">
    <property type="protein sequence ID" value="MFC6951598.1"/>
    <property type="molecule type" value="Genomic_DNA"/>
</dbReference>
<dbReference type="InterPro" id="IPR002937">
    <property type="entry name" value="Amino_oxidase"/>
</dbReference>
<dbReference type="SUPFAM" id="SSF51905">
    <property type="entry name" value="FAD/NAD(P)-binding domain"/>
    <property type="match status" value="1"/>
</dbReference>
<accession>A0ABD5VAR3</accession>
<dbReference type="Pfam" id="PF01593">
    <property type="entry name" value="Amino_oxidase"/>
    <property type="match status" value="1"/>
</dbReference>
<name>A0ABD5VAR3_9EURY</name>
<dbReference type="InterPro" id="IPR036188">
    <property type="entry name" value="FAD/NAD-bd_sf"/>
</dbReference>
<evidence type="ECO:0000313" key="3">
    <source>
        <dbReference type="Proteomes" id="UP001596395"/>
    </source>
</evidence>
<comment type="caution">
    <text evidence="2">The sequence shown here is derived from an EMBL/GenBank/DDBJ whole genome shotgun (WGS) entry which is preliminary data.</text>
</comment>
<reference evidence="2 3" key="1">
    <citation type="journal article" date="2019" name="Int. J. Syst. Evol. Microbiol.">
        <title>The Global Catalogue of Microorganisms (GCM) 10K type strain sequencing project: providing services to taxonomists for standard genome sequencing and annotation.</title>
        <authorList>
            <consortium name="The Broad Institute Genomics Platform"/>
            <consortium name="The Broad Institute Genome Sequencing Center for Infectious Disease"/>
            <person name="Wu L."/>
            <person name="Ma J."/>
        </authorList>
    </citation>
    <scope>NUCLEOTIDE SEQUENCE [LARGE SCALE GENOMIC DNA]</scope>
    <source>
        <strain evidence="2 3">GX26</strain>
    </source>
</reference>
<dbReference type="Gene3D" id="3.50.50.60">
    <property type="entry name" value="FAD/NAD(P)-binding domain"/>
    <property type="match status" value="1"/>
</dbReference>
<proteinExistence type="predicted"/>
<dbReference type="GO" id="GO:0016491">
    <property type="term" value="F:oxidoreductase activity"/>
    <property type="evidence" value="ECO:0007669"/>
    <property type="project" value="UniProtKB-KW"/>
</dbReference>
<keyword evidence="3" id="KW-1185">Reference proteome</keyword>
<dbReference type="AlphaFoldDB" id="A0ABD5VAR3"/>
<gene>
    <name evidence="2" type="ORF">ACFQGB_01860</name>
</gene>
<dbReference type="PRINTS" id="PR00420">
    <property type="entry name" value="RNGMNOXGNASE"/>
</dbReference>
<evidence type="ECO:0000259" key="1">
    <source>
        <dbReference type="Pfam" id="PF01593"/>
    </source>
</evidence>
<dbReference type="PANTHER" id="PTHR42841">
    <property type="entry name" value="AMINE OXIDASE"/>
    <property type="match status" value="1"/>
</dbReference>